<comment type="caution">
    <text evidence="2">The sequence shown here is derived from an EMBL/GenBank/DDBJ whole genome shotgun (WGS) entry which is preliminary data.</text>
</comment>
<dbReference type="Proteomes" id="UP001642484">
    <property type="component" value="Unassembled WGS sequence"/>
</dbReference>
<evidence type="ECO:0000313" key="3">
    <source>
        <dbReference type="Proteomes" id="UP001642484"/>
    </source>
</evidence>
<name>A0ABP0JWN5_9DINO</name>
<evidence type="ECO:0000256" key="1">
    <source>
        <dbReference type="SAM" id="MobiDB-lite"/>
    </source>
</evidence>
<reference evidence="2 3" key="1">
    <citation type="submission" date="2024-02" db="EMBL/GenBank/DDBJ databases">
        <authorList>
            <person name="Chen Y."/>
            <person name="Shah S."/>
            <person name="Dougan E. K."/>
            <person name="Thang M."/>
            <person name="Chan C."/>
        </authorList>
    </citation>
    <scope>NUCLEOTIDE SEQUENCE [LARGE SCALE GENOMIC DNA]</scope>
</reference>
<organism evidence="2 3">
    <name type="scientific">Durusdinium trenchii</name>
    <dbReference type="NCBI Taxonomy" id="1381693"/>
    <lineage>
        <taxon>Eukaryota</taxon>
        <taxon>Sar</taxon>
        <taxon>Alveolata</taxon>
        <taxon>Dinophyceae</taxon>
        <taxon>Suessiales</taxon>
        <taxon>Symbiodiniaceae</taxon>
        <taxon>Durusdinium</taxon>
    </lineage>
</organism>
<keyword evidence="3" id="KW-1185">Reference proteome</keyword>
<dbReference type="EMBL" id="CAXAMN010006703">
    <property type="protein sequence ID" value="CAK9018885.1"/>
    <property type="molecule type" value="Genomic_DNA"/>
</dbReference>
<proteinExistence type="predicted"/>
<feature type="compositionally biased region" description="Basic residues" evidence="1">
    <location>
        <begin position="20"/>
        <end position="32"/>
    </location>
</feature>
<feature type="region of interest" description="Disordered" evidence="1">
    <location>
        <begin position="155"/>
        <end position="180"/>
    </location>
</feature>
<gene>
    <name evidence="2" type="ORF">CCMP2556_LOCUS13456</name>
</gene>
<accession>A0ABP0JWN5</accession>
<feature type="region of interest" description="Disordered" evidence="1">
    <location>
        <begin position="12"/>
        <end position="32"/>
    </location>
</feature>
<protein>
    <submittedName>
        <fullName evidence="2">Uncharacterized protein</fullName>
    </submittedName>
</protein>
<evidence type="ECO:0000313" key="2">
    <source>
        <dbReference type="EMBL" id="CAK9018885.1"/>
    </source>
</evidence>
<feature type="non-terminal residue" evidence="2">
    <location>
        <position position="1"/>
    </location>
</feature>
<sequence length="180" mass="20142">ASVIAESVRRLDATEEQRTSRSRSRTRVPARRPTRLTLQVSGSCNEFESKRTHGTYIMGGQAYHRNYFFHKDEPPECFIYYYSDRHTSSWCGWWIGPILGSREVWACNPDVNVENPSLPPTLDWRVGPDPHGFVSFQSPVDVGLRTWQLPGGPQAGRSIGRASVQPQPGVVQGTGKAVPC</sequence>